<evidence type="ECO:0000256" key="3">
    <source>
        <dbReference type="ARBA" id="ARBA00006861"/>
    </source>
</evidence>
<keyword evidence="4" id="KW-0963">Cytoplasm</keyword>
<sequence>MKFTCLSKGNGFHLPPCYIVHASGFRILLDCPLDLSALTIFSPVPADFCPIVLEGSSNSPVYDSLNTGLETQKRCKIEKPLDAKNLIYAEPWYKTAKNLQFWDPSSIDIVLISSTMGMLGLPFLTRSKGFSAKIYTTEATARLGQLMMEDLVSMHNEFRNFYGPTEFDSPQWMKWEELELLPSSLGEVALGKDGSELGSWMPLYRSVDVHDCMQKVQTLKYAEAACHNGALVIKAFSSGLEIGSCNWTVEGPEENFACVSSSIFVSAHAMEFDYRALQGKDLILYSDFSAVIEDVEHHDNDSSPTTNNLSTISSDEDNQKELNECLLSNDESLLESEKLAFICSCVVDSVTAGGSVLFPLNRLGIVLQLLEQIPISLESSDLKVPIYIISSIAAELLAFTNIIPEWLCKLRQEKLFSGEPLFSHIELMKGKKLHVFPDLHSPNLITNWREPCIIFAPHWSLRLGPLVHLVRRWSGDQNSLLVLEDRLDADMALLPFKPIAMKVLQCSFISGIQMRKAQPLLSVLQPKTVVLPEDLKPKVNDSKSSSHSFSVFYYNENETLDIQSLKDSFGVEIATDLATSFSWRKLKQNNMDVTRLDGQLFINDKKHQLLLGDKVLDSSESRPLLQWGLLDMEKLLALLSKMGINGSIEQRTSDAESEIVRIIQIHNPNKALIEARATSTVISTCDENLGSQIFQAISSLLDAI</sequence>
<dbReference type="Pfam" id="PF10996">
    <property type="entry name" value="Beta-Casp"/>
    <property type="match status" value="1"/>
</dbReference>
<protein>
    <recommendedName>
        <fullName evidence="6">Beta-Casp domain-containing protein</fullName>
    </recommendedName>
</protein>
<dbReference type="OrthoDB" id="5600060at2759"/>
<keyword evidence="8" id="KW-1185">Reference proteome</keyword>
<dbReference type="InterPro" id="IPR001279">
    <property type="entry name" value="Metallo-B-lactamas"/>
</dbReference>
<keyword evidence="5" id="KW-0539">Nucleus</keyword>
<evidence type="ECO:0000256" key="5">
    <source>
        <dbReference type="ARBA" id="ARBA00023242"/>
    </source>
</evidence>
<dbReference type="GO" id="GO:0034472">
    <property type="term" value="P:snRNA 3'-end processing"/>
    <property type="evidence" value="ECO:0007669"/>
    <property type="project" value="TreeGrafter"/>
</dbReference>
<gene>
    <name evidence="7" type="ORF">JCGZ_17824</name>
</gene>
<dbReference type="InterPro" id="IPR022712">
    <property type="entry name" value="Beta_Casp"/>
</dbReference>
<dbReference type="Gene3D" id="3.40.50.10890">
    <property type="match status" value="1"/>
</dbReference>
<dbReference type="Pfam" id="PF16661">
    <property type="entry name" value="Lactamase_B_6"/>
    <property type="match status" value="1"/>
</dbReference>
<dbReference type="Gene3D" id="3.60.15.10">
    <property type="entry name" value="Ribonuclease Z/Hydroxyacylglutathione hydrolase-like"/>
    <property type="match status" value="1"/>
</dbReference>
<evidence type="ECO:0000256" key="2">
    <source>
        <dbReference type="ARBA" id="ARBA00004496"/>
    </source>
</evidence>
<dbReference type="PANTHER" id="PTHR46094">
    <property type="entry name" value="INTEGRATOR COMPLEX SUBUNIT 9"/>
    <property type="match status" value="1"/>
</dbReference>
<dbReference type="AlphaFoldDB" id="A0A067JRT3"/>
<dbReference type="KEGG" id="jcu:105644671"/>
<dbReference type="Proteomes" id="UP000027138">
    <property type="component" value="Unassembled WGS sequence"/>
</dbReference>
<dbReference type="GO" id="GO:0032039">
    <property type="term" value="C:integrator complex"/>
    <property type="evidence" value="ECO:0007669"/>
    <property type="project" value="InterPro"/>
</dbReference>
<dbReference type="InterPro" id="IPR036866">
    <property type="entry name" value="RibonucZ/Hydroxyglut_hydro"/>
</dbReference>
<dbReference type="SUPFAM" id="SSF56281">
    <property type="entry name" value="Metallo-hydrolase/oxidoreductase"/>
    <property type="match status" value="1"/>
</dbReference>
<evidence type="ECO:0000313" key="8">
    <source>
        <dbReference type="Proteomes" id="UP000027138"/>
    </source>
</evidence>
<reference evidence="7 8" key="1">
    <citation type="journal article" date="2014" name="PLoS ONE">
        <title>Global Analysis of Gene Expression Profiles in Physic Nut (Jatropha curcas L.) Seedlings Exposed to Salt Stress.</title>
        <authorList>
            <person name="Zhang L."/>
            <person name="Zhang C."/>
            <person name="Wu P."/>
            <person name="Chen Y."/>
            <person name="Li M."/>
            <person name="Jiang H."/>
            <person name="Wu G."/>
        </authorList>
    </citation>
    <scope>NUCLEOTIDE SEQUENCE [LARGE SCALE GENOMIC DNA]</scope>
    <source>
        <strain evidence="8">cv. GZQX0401</strain>
        <tissue evidence="7">Young leaves</tissue>
    </source>
</reference>
<evidence type="ECO:0000256" key="1">
    <source>
        <dbReference type="ARBA" id="ARBA00004123"/>
    </source>
</evidence>
<evidence type="ECO:0000259" key="6">
    <source>
        <dbReference type="SMART" id="SM01027"/>
    </source>
</evidence>
<dbReference type="GO" id="GO:0005737">
    <property type="term" value="C:cytoplasm"/>
    <property type="evidence" value="ECO:0007669"/>
    <property type="project" value="UniProtKB-SubCell"/>
</dbReference>
<evidence type="ECO:0000256" key="4">
    <source>
        <dbReference type="ARBA" id="ARBA00022490"/>
    </source>
</evidence>
<comment type="subcellular location">
    <subcellularLocation>
        <location evidence="2">Cytoplasm</location>
    </subcellularLocation>
    <subcellularLocation>
        <location evidence="1">Nucleus</location>
    </subcellularLocation>
</comment>
<dbReference type="SMART" id="SM01027">
    <property type="entry name" value="Beta-Casp"/>
    <property type="match status" value="1"/>
</dbReference>
<comment type="similarity">
    <text evidence="3">Belongs to the metallo-beta-lactamase superfamily. RNA-metabolizing metallo-beta-lactamase-like family. INTS9 subfamily.</text>
</comment>
<dbReference type="STRING" id="180498.A0A067JRT3"/>
<feature type="domain" description="Beta-Casp" evidence="6">
    <location>
        <begin position="366"/>
        <end position="487"/>
    </location>
</feature>
<proteinExistence type="inferred from homology"/>
<organism evidence="7 8">
    <name type="scientific">Jatropha curcas</name>
    <name type="common">Barbados nut</name>
    <dbReference type="NCBI Taxonomy" id="180498"/>
    <lineage>
        <taxon>Eukaryota</taxon>
        <taxon>Viridiplantae</taxon>
        <taxon>Streptophyta</taxon>
        <taxon>Embryophyta</taxon>
        <taxon>Tracheophyta</taxon>
        <taxon>Spermatophyta</taxon>
        <taxon>Magnoliopsida</taxon>
        <taxon>eudicotyledons</taxon>
        <taxon>Gunneridae</taxon>
        <taxon>Pentapetalae</taxon>
        <taxon>rosids</taxon>
        <taxon>fabids</taxon>
        <taxon>Malpighiales</taxon>
        <taxon>Euphorbiaceae</taxon>
        <taxon>Crotonoideae</taxon>
        <taxon>Jatropheae</taxon>
        <taxon>Jatropha</taxon>
    </lineage>
</organism>
<accession>A0A067JRT3</accession>
<dbReference type="EMBL" id="KK914893">
    <property type="protein sequence ID" value="KDP26666.1"/>
    <property type="molecule type" value="Genomic_DNA"/>
</dbReference>
<dbReference type="InterPro" id="IPR027074">
    <property type="entry name" value="Integrator_9su"/>
</dbReference>
<evidence type="ECO:0000313" key="7">
    <source>
        <dbReference type="EMBL" id="KDP26666.1"/>
    </source>
</evidence>
<dbReference type="PANTHER" id="PTHR46094:SF1">
    <property type="entry name" value="INTEGRATOR COMPLEX SUBUNIT 9"/>
    <property type="match status" value="1"/>
</dbReference>
<name>A0A067JRT3_JATCU</name>